<dbReference type="STRING" id="1392247.A0A3N4KSH4"/>
<sequence length="755" mass="81262">MATTSSSPEITGGVEEYPRPSQNDPSSYEEKVDIKDDTESIADEHGEEVETDPFVPFPVDPSAPVEPHDRILTVRAVVVGCILGGLVNASNVYLGLKTGWTFGANLFGAIFGFAILTFFSKTFGENFPILGGSFGPKENSIVQTSATAAGGLGGIFISAIPALYQLNLLHDPVKDFPRLLTFTIVSAYYGLFFATPLRKFFIIYVARELKLIFPTATATAMTIASMHSITGQGGINAKAKTRALAITFCVCICFRVAAAYIPGILWDWHFFSWFHVWSGYSSVALAVENWGWIYEFTPAFIGSGMLVGLNPAISFFAGSVLAWGIIGPGLVHNGLASGVAWYGPTDPEYGKWKDLVSFYSFNLEDPIHNPSPRYWLLWPGVLVMIASSFAELGVQYKLIWFALKSAWKGIAMAMNSGVQKIGKTSTFLERQSHIKAEHVIKDSAPEEDQVQLWQWGPGLILIIIATCIILGLQYHLDVGMSILAVLLGFIFAFLAIQCTGVTDTTPLTTAAKATQLIMGGATSGAGFPRETAQRMNLIGGAIASGAASQSTDLVVDFRVGFLLGTPPKLQWYAQAIGSIVAMFMSPGMFILFMKAYPCVLDLNAERCSFSAPSVSAWRAVTVAVTDPQIPIPLSSGIFSILLAVLSIIVVLVRHNYLVGHRERYRVYVPNFMAMGLAFVLPATQYSTAMLTGAMVAYFWAKKNAVSFDLLCYAIAAGMIAGEGLGGVINAITEIAGVGPSIYGLSVGCPGDSFCG</sequence>
<evidence type="ECO:0000256" key="2">
    <source>
        <dbReference type="ARBA" id="ARBA00008807"/>
    </source>
</evidence>
<feature type="transmembrane region" description="Helical" evidence="8">
    <location>
        <begin position="100"/>
        <end position="119"/>
    </location>
</feature>
<feature type="compositionally biased region" description="Basic and acidic residues" evidence="7">
    <location>
        <begin position="28"/>
        <end position="44"/>
    </location>
</feature>
<evidence type="ECO:0000256" key="8">
    <source>
        <dbReference type="SAM" id="Phobius"/>
    </source>
</evidence>
<feature type="transmembrane region" description="Helical" evidence="8">
    <location>
        <begin position="375"/>
        <end position="394"/>
    </location>
</feature>
<comment type="subcellular location">
    <subcellularLocation>
        <location evidence="1">Membrane</location>
        <topology evidence="1">Multi-pass membrane protein</topology>
    </subcellularLocation>
</comment>
<feature type="region of interest" description="Disordered" evidence="7">
    <location>
        <begin position="1"/>
        <end position="60"/>
    </location>
</feature>
<organism evidence="9 10">
    <name type="scientific">Morchella conica CCBAS932</name>
    <dbReference type="NCBI Taxonomy" id="1392247"/>
    <lineage>
        <taxon>Eukaryota</taxon>
        <taxon>Fungi</taxon>
        <taxon>Dikarya</taxon>
        <taxon>Ascomycota</taxon>
        <taxon>Pezizomycotina</taxon>
        <taxon>Pezizomycetes</taxon>
        <taxon>Pezizales</taxon>
        <taxon>Morchellaceae</taxon>
        <taxon>Morchella</taxon>
    </lineage>
</organism>
<dbReference type="PANTHER" id="PTHR31645:SF3">
    <property type="entry name" value="OLIGOPEPTIDE TRANSPORTER"/>
    <property type="match status" value="1"/>
</dbReference>
<gene>
    <name evidence="9" type="ORF">P167DRAFT_552938</name>
</gene>
<feature type="transmembrane region" description="Helical" evidence="8">
    <location>
        <begin position="478"/>
        <end position="496"/>
    </location>
</feature>
<feature type="transmembrane region" description="Helical" evidence="8">
    <location>
        <begin position="140"/>
        <end position="164"/>
    </location>
</feature>
<evidence type="ECO:0000313" key="9">
    <source>
        <dbReference type="EMBL" id="RPB13470.1"/>
    </source>
</evidence>
<keyword evidence="5 8" id="KW-1133">Transmembrane helix</keyword>
<dbReference type="Proteomes" id="UP000277580">
    <property type="component" value="Unassembled WGS sequence"/>
</dbReference>
<feature type="transmembrane region" description="Helical" evidence="8">
    <location>
        <begin position="452"/>
        <end position="472"/>
    </location>
</feature>
<feature type="transmembrane region" description="Helical" evidence="8">
    <location>
        <begin position="72"/>
        <end position="94"/>
    </location>
</feature>
<keyword evidence="3" id="KW-0813">Transport</keyword>
<proteinExistence type="inferred from homology"/>
<evidence type="ECO:0000256" key="7">
    <source>
        <dbReference type="SAM" id="MobiDB-lite"/>
    </source>
</evidence>
<feature type="transmembrane region" description="Helical" evidence="8">
    <location>
        <begin position="631"/>
        <end position="652"/>
    </location>
</feature>
<keyword evidence="10" id="KW-1185">Reference proteome</keyword>
<evidence type="ECO:0000313" key="10">
    <source>
        <dbReference type="Proteomes" id="UP000277580"/>
    </source>
</evidence>
<feature type="transmembrane region" description="Helical" evidence="8">
    <location>
        <begin position="571"/>
        <end position="593"/>
    </location>
</feature>
<dbReference type="Pfam" id="PF03169">
    <property type="entry name" value="OPT"/>
    <property type="match status" value="1"/>
</dbReference>
<evidence type="ECO:0000256" key="5">
    <source>
        <dbReference type="ARBA" id="ARBA00022989"/>
    </source>
</evidence>
<accession>A0A3N4KSH4</accession>
<dbReference type="AlphaFoldDB" id="A0A3N4KSH4"/>
<feature type="transmembrane region" description="Helical" evidence="8">
    <location>
        <begin position="176"/>
        <end position="197"/>
    </location>
</feature>
<dbReference type="EMBL" id="ML119122">
    <property type="protein sequence ID" value="RPB13470.1"/>
    <property type="molecule type" value="Genomic_DNA"/>
</dbReference>
<dbReference type="OrthoDB" id="77405at2759"/>
<dbReference type="NCBIfam" id="TIGR00728">
    <property type="entry name" value="OPT_sfam"/>
    <property type="match status" value="1"/>
</dbReference>
<keyword evidence="4 8" id="KW-0812">Transmembrane</keyword>
<feature type="transmembrane region" description="Helical" evidence="8">
    <location>
        <begin position="299"/>
        <end position="326"/>
    </location>
</feature>
<evidence type="ECO:0000256" key="6">
    <source>
        <dbReference type="ARBA" id="ARBA00023136"/>
    </source>
</evidence>
<dbReference type="InterPro" id="IPR045035">
    <property type="entry name" value="YSL-like"/>
</dbReference>
<dbReference type="GO" id="GO:0035673">
    <property type="term" value="F:oligopeptide transmembrane transporter activity"/>
    <property type="evidence" value="ECO:0007669"/>
    <property type="project" value="InterPro"/>
</dbReference>
<keyword evidence="6 8" id="KW-0472">Membrane</keyword>
<dbReference type="GO" id="GO:0000329">
    <property type="term" value="C:fungal-type vacuole membrane"/>
    <property type="evidence" value="ECO:0007669"/>
    <property type="project" value="TreeGrafter"/>
</dbReference>
<feature type="transmembrane region" description="Helical" evidence="8">
    <location>
        <begin position="673"/>
        <end position="700"/>
    </location>
</feature>
<reference evidence="9 10" key="1">
    <citation type="journal article" date="2018" name="Nat. Ecol. Evol.">
        <title>Pezizomycetes genomes reveal the molecular basis of ectomycorrhizal truffle lifestyle.</title>
        <authorList>
            <person name="Murat C."/>
            <person name="Payen T."/>
            <person name="Noel B."/>
            <person name="Kuo A."/>
            <person name="Morin E."/>
            <person name="Chen J."/>
            <person name="Kohler A."/>
            <person name="Krizsan K."/>
            <person name="Balestrini R."/>
            <person name="Da Silva C."/>
            <person name="Montanini B."/>
            <person name="Hainaut M."/>
            <person name="Levati E."/>
            <person name="Barry K.W."/>
            <person name="Belfiori B."/>
            <person name="Cichocki N."/>
            <person name="Clum A."/>
            <person name="Dockter R.B."/>
            <person name="Fauchery L."/>
            <person name="Guy J."/>
            <person name="Iotti M."/>
            <person name="Le Tacon F."/>
            <person name="Lindquist E.A."/>
            <person name="Lipzen A."/>
            <person name="Malagnac F."/>
            <person name="Mello A."/>
            <person name="Molinier V."/>
            <person name="Miyauchi S."/>
            <person name="Poulain J."/>
            <person name="Riccioni C."/>
            <person name="Rubini A."/>
            <person name="Sitrit Y."/>
            <person name="Splivallo R."/>
            <person name="Traeger S."/>
            <person name="Wang M."/>
            <person name="Zifcakova L."/>
            <person name="Wipf D."/>
            <person name="Zambonelli A."/>
            <person name="Paolocci F."/>
            <person name="Nowrousian M."/>
            <person name="Ottonello S."/>
            <person name="Baldrian P."/>
            <person name="Spatafora J.W."/>
            <person name="Henrissat B."/>
            <person name="Nagy L.G."/>
            <person name="Aury J.M."/>
            <person name="Wincker P."/>
            <person name="Grigoriev I.V."/>
            <person name="Bonfante P."/>
            <person name="Martin F.M."/>
        </authorList>
    </citation>
    <scope>NUCLEOTIDE SEQUENCE [LARGE SCALE GENOMIC DNA]</scope>
    <source>
        <strain evidence="9 10">CCBAS932</strain>
    </source>
</reference>
<evidence type="ECO:0000256" key="3">
    <source>
        <dbReference type="ARBA" id="ARBA00022448"/>
    </source>
</evidence>
<dbReference type="InterPro" id="IPR004813">
    <property type="entry name" value="OPT"/>
</dbReference>
<dbReference type="InParanoid" id="A0A3N4KSH4"/>
<name>A0A3N4KSH4_9PEZI</name>
<feature type="transmembrane region" description="Helical" evidence="8">
    <location>
        <begin position="243"/>
        <end position="262"/>
    </location>
</feature>
<evidence type="ECO:0000256" key="1">
    <source>
        <dbReference type="ARBA" id="ARBA00004141"/>
    </source>
</evidence>
<feature type="transmembrane region" description="Helical" evidence="8">
    <location>
        <begin position="268"/>
        <end position="287"/>
    </location>
</feature>
<comment type="similarity">
    <text evidence="2">Belongs to the oligopeptide OPT transporter family.</text>
</comment>
<evidence type="ECO:0000256" key="4">
    <source>
        <dbReference type="ARBA" id="ARBA00022692"/>
    </source>
</evidence>
<protein>
    <submittedName>
        <fullName evidence="9">OPT superfamily oligopeptide transporter</fullName>
    </submittedName>
</protein>
<dbReference type="PANTHER" id="PTHR31645">
    <property type="entry name" value="OLIGOPEPTIDE TRANSPORTER YGL114W-RELATED"/>
    <property type="match status" value="1"/>
</dbReference>